<dbReference type="InterPro" id="IPR005592">
    <property type="entry name" value="Mono/diacylglycerol_lipase_N"/>
</dbReference>
<dbReference type="Pfam" id="PF01764">
    <property type="entry name" value="Lipase_3"/>
    <property type="match status" value="1"/>
</dbReference>
<dbReference type="Pfam" id="PF03893">
    <property type="entry name" value="Lipase3_N"/>
    <property type="match status" value="1"/>
</dbReference>
<feature type="region of interest" description="Disordered" evidence="2">
    <location>
        <begin position="386"/>
        <end position="464"/>
    </location>
</feature>
<evidence type="ECO:0000259" key="4">
    <source>
        <dbReference type="Pfam" id="PF03893"/>
    </source>
</evidence>
<keyword evidence="1" id="KW-0378">Hydrolase</keyword>
<feature type="domain" description="Fungal lipase-type" evidence="3">
    <location>
        <begin position="106"/>
        <end position="242"/>
    </location>
</feature>
<dbReference type="InterPro" id="IPR029058">
    <property type="entry name" value="AB_hydrolase_fold"/>
</dbReference>
<dbReference type="SUPFAM" id="SSF53474">
    <property type="entry name" value="alpha/beta-Hydrolases"/>
    <property type="match status" value="1"/>
</dbReference>
<keyword evidence="6" id="KW-1185">Reference proteome</keyword>
<dbReference type="CDD" id="cd00519">
    <property type="entry name" value="Lipase_3"/>
    <property type="match status" value="1"/>
</dbReference>
<organism evidence="5 6">
    <name type="scientific">Tagetes erecta</name>
    <name type="common">African marigold</name>
    <dbReference type="NCBI Taxonomy" id="13708"/>
    <lineage>
        <taxon>Eukaryota</taxon>
        <taxon>Viridiplantae</taxon>
        <taxon>Streptophyta</taxon>
        <taxon>Embryophyta</taxon>
        <taxon>Tracheophyta</taxon>
        <taxon>Spermatophyta</taxon>
        <taxon>Magnoliopsida</taxon>
        <taxon>eudicotyledons</taxon>
        <taxon>Gunneridae</taxon>
        <taxon>Pentapetalae</taxon>
        <taxon>asterids</taxon>
        <taxon>campanulids</taxon>
        <taxon>Asterales</taxon>
        <taxon>Asteraceae</taxon>
        <taxon>Asteroideae</taxon>
        <taxon>Heliantheae alliance</taxon>
        <taxon>Tageteae</taxon>
        <taxon>Tagetes</taxon>
    </lineage>
</organism>
<protein>
    <submittedName>
        <fullName evidence="5">Uncharacterized protein</fullName>
    </submittedName>
</protein>
<evidence type="ECO:0000313" key="5">
    <source>
        <dbReference type="EMBL" id="KAK1423618.1"/>
    </source>
</evidence>
<feature type="domain" description="Mono-/di-acylglycerol lipase N-terminal" evidence="4">
    <location>
        <begin position="9"/>
        <end position="68"/>
    </location>
</feature>
<dbReference type="GO" id="GO:0016787">
    <property type="term" value="F:hydrolase activity"/>
    <property type="evidence" value="ECO:0007669"/>
    <property type="project" value="UniProtKB-KW"/>
</dbReference>
<dbReference type="AlphaFoldDB" id="A0AAD8NW36"/>
<evidence type="ECO:0000256" key="2">
    <source>
        <dbReference type="SAM" id="MobiDB-lite"/>
    </source>
</evidence>
<sequence>MSVACGAEYFVAIGCLRWIWKRCTYIGSDDSATWPPSTTQEFESVPHLCRLILAVYETDLQNPKFPPINGYRLNPSFVIKRVTYEQTLGRSPPYIIYLDHVRKEIVLAIRGLNLRKESDYKLLMDNSLGMQMFDGGYVHHGLLKSAEWLLDEEGEELKRLWLENGACYKMVFVGHSLGSGVVALMTVMVVNHRDLVGGISRELVRCFAIAPARCMSLNLAVKYADVIHSVVLQDDFLPRTPTPLEDIFKSIFCLPCLIFLVCLRDTFIPEGRKLRDPRRLYVPGRIYHIVERKFCRCGRYPPEVRTAIPVDGRFEHIVLSSHATADHAIIWIHREAEKALKLMKENSTETMTTAPKVKKFDRLQSLEEEHKDALERAVSLNIPHAVNPAEDEEGSEPQESTSASDNKDQSSADKLASGHTNSKPGPPNWNHLVNKMFERTDSGKFISRKASKTTDSHNLDVSVS</sequence>
<accession>A0AAD8NW36</accession>
<comment type="caution">
    <text evidence="5">The sequence shown here is derived from an EMBL/GenBank/DDBJ whole genome shotgun (WGS) entry which is preliminary data.</text>
</comment>
<evidence type="ECO:0000256" key="1">
    <source>
        <dbReference type="ARBA" id="ARBA00022801"/>
    </source>
</evidence>
<dbReference type="EMBL" id="JAUHHV010000005">
    <property type="protein sequence ID" value="KAK1423618.1"/>
    <property type="molecule type" value="Genomic_DNA"/>
</dbReference>
<dbReference type="Gene3D" id="3.40.50.1820">
    <property type="entry name" value="alpha/beta hydrolase"/>
    <property type="match status" value="1"/>
</dbReference>
<dbReference type="PANTHER" id="PTHR46398">
    <property type="entry name" value="ALPHA/BETA-HYDROLASES SUPERFAMILY PROTEIN"/>
    <property type="match status" value="1"/>
</dbReference>
<dbReference type="InterPro" id="IPR002921">
    <property type="entry name" value="Fungal_lipase-type"/>
</dbReference>
<dbReference type="Proteomes" id="UP001229421">
    <property type="component" value="Unassembled WGS sequence"/>
</dbReference>
<dbReference type="PANTHER" id="PTHR46398:SF7">
    <property type="entry name" value="ALPHA_BETA-HYDROLASES SUPERFAMILY PROTEIN"/>
    <property type="match status" value="1"/>
</dbReference>
<name>A0AAD8NW36_TARER</name>
<evidence type="ECO:0000259" key="3">
    <source>
        <dbReference type="Pfam" id="PF01764"/>
    </source>
</evidence>
<proteinExistence type="predicted"/>
<dbReference type="GO" id="GO:0016042">
    <property type="term" value="P:lipid catabolic process"/>
    <property type="evidence" value="ECO:0007669"/>
    <property type="project" value="InterPro"/>
</dbReference>
<reference evidence="5" key="1">
    <citation type="journal article" date="2023" name="bioRxiv">
        <title>Improved chromosome-level genome assembly for marigold (Tagetes erecta).</title>
        <authorList>
            <person name="Jiang F."/>
            <person name="Yuan L."/>
            <person name="Wang S."/>
            <person name="Wang H."/>
            <person name="Xu D."/>
            <person name="Wang A."/>
            <person name="Fan W."/>
        </authorList>
    </citation>
    <scope>NUCLEOTIDE SEQUENCE</scope>
    <source>
        <strain evidence="5">WSJ</strain>
        <tissue evidence="5">Leaf</tissue>
    </source>
</reference>
<gene>
    <name evidence="5" type="ORF">QVD17_18924</name>
</gene>
<evidence type="ECO:0000313" key="6">
    <source>
        <dbReference type="Proteomes" id="UP001229421"/>
    </source>
</evidence>